<evidence type="ECO:0000313" key="1">
    <source>
        <dbReference type="EMBL" id="VBB05856.1"/>
    </source>
</evidence>
<organism evidence="1 2">
    <name type="scientific">Lucifera butyrica</name>
    <dbReference type="NCBI Taxonomy" id="1351585"/>
    <lineage>
        <taxon>Bacteria</taxon>
        <taxon>Bacillati</taxon>
        <taxon>Bacillota</taxon>
        <taxon>Negativicutes</taxon>
        <taxon>Veillonellales</taxon>
        <taxon>Veillonellaceae</taxon>
        <taxon>Lucifera</taxon>
    </lineage>
</organism>
<dbReference type="Proteomes" id="UP000277811">
    <property type="component" value="Unassembled WGS sequence"/>
</dbReference>
<name>A0A498R028_9FIRM</name>
<sequence length="343" mass="37788">MRRRDISFCLTSIGYDGEGLDNITGLPKPKLRAETGDIVVTAEKCLTAGTAKLDILQKTGLTTPLGDVVVTRVKKPGLVVTAGPNKSSQVRSLTEILRRIGPGAILFDGALNRIAPMVETDGFVLATGAARTPDISRLARETEWIWGICNILVVPRAAELARRNLDRVTLLTPELEKIQDWPLSSLLSVRDTAGLFLKSAPEDSYLYIPGIVSMAALRLMSEIFRRNARRVVLAFADPVKLLVSGEIGLLNQLLEDLDRAGALVGVLKRVPLMAVTINPFYPEYRTESMSYQPATVDFIRLQVAIQKNIRVPVYNVCRQGAKELVDSILTYARPWESPDVMCF</sequence>
<evidence type="ECO:0000313" key="2">
    <source>
        <dbReference type="Proteomes" id="UP000277811"/>
    </source>
</evidence>
<accession>A0A498R028</accession>
<reference evidence="1 2" key="1">
    <citation type="submission" date="2018-06" db="EMBL/GenBank/DDBJ databases">
        <authorList>
            <person name="Strepis N."/>
        </authorList>
    </citation>
    <scope>NUCLEOTIDE SEQUENCE [LARGE SCALE GENOMIC DNA]</scope>
    <source>
        <strain evidence="1">LUCI</strain>
    </source>
</reference>
<protein>
    <submittedName>
        <fullName evidence="1">Uncharacterized protein</fullName>
    </submittedName>
</protein>
<proteinExistence type="predicted"/>
<gene>
    <name evidence="1" type="ORF">LUCI_1067</name>
</gene>
<dbReference type="AlphaFoldDB" id="A0A498R028"/>
<dbReference type="RefSeq" id="WP_122626820.1">
    <property type="nucleotide sequence ID" value="NZ_UPPP01000059.1"/>
</dbReference>
<keyword evidence="2" id="KW-1185">Reference proteome</keyword>
<dbReference type="OrthoDB" id="9783544at2"/>
<dbReference type="EMBL" id="UPPP01000059">
    <property type="protein sequence ID" value="VBB05856.1"/>
    <property type="molecule type" value="Genomic_DNA"/>
</dbReference>